<accession>A0ABS0GIP1</accession>
<evidence type="ECO:0000313" key="1">
    <source>
        <dbReference type="EMBL" id="MBF9002291.1"/>
    </source>
</evidence>
<dbReference type="Gene3D" id="3.40.50.10600">
    <property type="entry name" value="SpoIIaa-like domains"/>
    <property type="match status" value="1"/>
</dbReference>
<reference evidence="1 2" key="1">
    <citation type="submission" date="2020-11" db="EMBL/GenBank/DDBJ databases">
        <title>Vibrio nitrifigilis sp. nov., a marine nitrogen-fixing bacterium isolated from the lagoon sediment of an islet inside an atoll.</title>
        <authorList>
            <person name="Wang L.-T."/>
            <person name="Shieh W.Y."/>
        </authorList>
    </citation>
    <scope>NUCLEOTIDE SEQUENCE [LARGE SCALE GENOMIC DNA]</scope>
    <source>
        <strain evidence="1 2">NFV-1</strain>
    </source>
</reference>
<evidence type="ECO:0000313" key="2">
    <source>
        <dbReference type="Proteomes" id="UP000597206"/>
    </source>
</evidence>
<dbReference type="Pfam" id="PF11964">
    <property type="entry name" value="SpoIIAA-like"/>
    <property type="match status" value="1"/>
</dbReference>
<dbReference type="SUPFAM" id="SSF52091">
    <property type="entry name" value="SpoIIaa-like"/>
    <property type="match status" value="1"/>
</dbReference>
<proteinExistence type="predicted"/>
<sequence length="132" mass="14794">MSYYKHGISIGLIRVRSEFLLSIKAVGTLTHDDYQRAAPMLEAATIKINQPKVKVLFDASEFAGWELRAAWDELKLGLEGGGAFDKVAVYANHDWQGWALKIGSWFLTNGEAQSFETYEQAVDWLLDDAPNV</sequence>
<dbReference type="InterPro" id="IPR021866">
    <property type="entry name" value="SpoIIAA-like"/>
</dbReference>
<comment type="caution">
    <text evidence="1">The sequence shown here is derived from an EMBL/GenBank/DDBJ whole genome shotgun (WGS) entry which is preliminary data.</text>
</comment>
<gene>
    <name evidence="1" type="ORF">I1A42_17620</name>
</gene>
<name>A0ABS0GIP1_9VIBR</name>
<protein>
    <submittedName>
        <fullName evidence="1">STAS/SEC14 domain-containing protein</fullName>
    </submittedName>
</protein>
<dbReference type="RefSeq" id="WP_196124228.1">
    <property type="nucleotide sequence ID" value="NZ_JADPMR010000004.1"/>
</dbReference>
<dbReference type="Proteomes" id="UP000597206">
    <property type="component" value="Unassembled WGS sequence"/>
</dbReference>
<dbReference type="EMBL" id="JADPMR010000004">
    <property type="protein sequence ID" value="MBF9002291.1"/>
    <property type="molecule type" value="Genomic_DNA"/>
</dbReference>
<dbReference type="InterPro" id="IPR036513">
    <property type="entry name" value="STAS_dom_sf"/>
</dbReference>
<keyword evidence="2" id="KW-1185">Reference proteome</keyword>
<dbReference type="InterPro" id="IPR038396">
    <property type="entry name" value="SpoIIAA-like_sf"/>
</dbReference>
<organism evidence="1 2">
    <name type="scientific">Vibrio nitrifigilis</name>
    <dbReference type="NCBI Taxonomy" id="2789781"/>
    <lineage>
        <taxon>Bacteria</taxon>
        <taxon>Pseudomonadati</taxon>
        <taxon>Pseudomonadota</taxon>
        <taxon>Gammaproteobacteria</taxon>
        <taxon>Vibrionales</taxon>
        <taxon>Vibrionaceae</taxon>
        <taxon>Vibrio</taxon>
    </lineage>
</organism>